<sequence length="232" mass="27127">MNFNKINLSRSQVITPARLKVMRDHVRQLINEATQEPEQDLFHGAILISKLITICIENLKRQGFHYIQGDRTEIGYLYDELSKELTVIFMKQNDIKNGESDGKKQKGFPKGDKTIHTNNNESLIKQQKRLKRRKKAEIVVEQPLDESKRNAEFLYPFSQPNLEPFFSEPSSDEYNRFDDNLFDFPFGKDEKKTLEKSSKVDTGHDTIRNTVKIESCHPRAYENQHNQNEPKV</sequence>
<gene>
    <name evidence="2" type="ORF">FWILDA_LOCUS6337</name>
</gene>
<proteinExistence type="predicted"/>
<name>A0A9W4WYX6_9GLOM</name>
<feature type="compositionally biased region" description="Basic and acidic residues" evidence="1">
    <location>
        <begin position="96"/>
        <end position="115"/>
    </location>
</feature>
<feature type="region of interest" description="Disordered" evidence="1">
    <location>
        <begin position="96"/>
        <end position="127"/>
    </location>
</feature>
<keyword evidence="3" id="KW-1185">Reference proteome</keyword>
<organism evidence="2 3">
    <name type="scientific">Funneliformis geosporum</name>
    <dbReference type="NCBI Taxonomy" id="1117311"/>
    <lineage>
        <taxon>Eukaryota</taxon>
        <taxon>Fungi</taxon>
        <taxon>Fungi incertae sedis</taxon>
        <taxon>Mucoromycota</taxon>
        <taxon>Glomeromycotina</taxon>
        <taxon>Glomeromycetes</taxon>
        <taxon>Glomerales</taxon>
        <taxon>Glomeraceae</taxon>
        <taxon>Funneliformis</taxon>
    </lineage>
</organism>
<evidence type="ECO:0000256" key="1">
    <source>
        <dbReference type="SAM" id="MobiDB-lite"/>
    </source>
</evidence>
<dbReference type="OrthoDB" id="10366402at2759"/>
<accession>A0A9W4WYX6</accession>
<dbReference type="AlphaFoldDB" id="A0A9W4WYX6"/>
<reference evidence="2" key="1">
    <citation type="submission" date="2022-08" db="EMBL/GenBank/DDBJ databases">
        <authorList>
            <person name="Kallberg Y."/>
            <person name="Tangrot J."/>
            <person name="Rosling A."/>
        </authorList>
    </citation>
    <scope>NUCLEOTIDE SEQUENCE</scope>
    <source>
        <strain evidence="2">Wild A</strain>
    </source>
</reference>
<evidence type="ECO:0000313" key="2">
    <source>
        <dbReference type="EMBL" id="CAI2173935.1"/>
    </source>
</evidence>
<dbReference type="Proteomes" id="UP001153678">
    <property type="component" value="Unassembled WGS sequence"/>
</dbReference>
<protein>
    <submittedName>
        <fullName evidence="2">5193_t:CDS:1</fullName>
    </submittedName>
</protein>
<dbReference type="EMBL" id="CAMKVN010001135">
    <property type="protein sequence ID" value="CAI2173935.1"/>
    <property type="molecule type" value="Genomic_DNA"/>
</dbReference>
<evidence type="ECO:0000313" key="3">
    <source>
        <dbReference type="Proteomes" id="UP001153678"/>
    </source>
</evidence>
<comment type="caution">
    <text evidence="2">The sequence shown here is derived from an EMBL/GenBank/DDBJ whole genome shotgun (WGS) entry which is preliminary data.</text>
</comment>